<dbReference type="EMBL" id="CAJOBA010003249">
    <property type="protein sequence ID" value="CAF3675733.1"/>
    <property type="molecule type" value="Genomic_DNA"/>
</dbReference>
<dbReference type="EMBL" id="CAJNOK010003248">
    <property type="protein sequence ID" value="CAF0893929.1"/>
    <property type="molecule type" value="Genomic_DNA"/>
</dbReference>
<evidence type="ECO:0000313" key="3">
    <source>
        <dbReference type="EMBL" id="CAF0893929.1"/>
    </source>
</evidence>
<evidence type="ECO:0000256" key="1">
    <source>
        <dbReference type="SAM" id="Coils"/>
    </source>
</evidence>
<feature type="region of interest" description="Disordered" evidence="2">
    <location>
        <begin position="391"/>
        <end position="416"/>
    </location>
</feature>
<feature type="compositionally biased region" description="Polar residues" evidence="2">
    <location>
        <begin position="740"/>
        <end position="751"/>
    </location>
</feature>
<feature type="region of interest" description="Disordered" evidence="2">
    <location>
        <begin position="443"/>
        <end position="463"/>
    </location>
</feature>
<feature type="region of interest" description="Disordered" evidence="2">
    <location>
        <begin position="488"/>
        <end position="514"/>
    </location>
</feature>
<name>A0A8S2DB75_9BILA</name>
<evidence type="ECO:0000256" key="2">
    <source>
        <dbReference type="SAM" id="MobiDB-lite"/>
    </source>
</evidence>
<comment type="caution">
    <text evidence="3">The sequence shown here is derived from an EMBL/GenBank/DDBJ whole genome shotgun (WGS) entry which is preliminary data.</text>
</comment>
<organism evidence="3 5">
    <name type="scientific">Didymodactylos carnosus</name>
    <dbReference type="NCBI Taxonomy" id="1234261"/>
    <lineage>
        <taxon>Eukaryota</taxon>
        <taxon>Metazoa</taxon>
        <taxon>Spiralia</taxon>
        <taxon>Gnathifera</taxon>
        <taxon>Rotifera</taxon>
        <taxon>Eurotatoria</taxon>
        <taxon>Bdelloidea</taxon>
        <taxon>Philodinida</taxon>
        <taxon>Philodinidae</taxon>
        <taxon>Didymodactylos</taxon>
    </lineage>
</organism>
<reference evidence="3" key="1">
    <citation type="submission" date="2021-02" db="EMBL/GenBank/DDBJ databases">
        <authorList>
            <person name="Nowell W R."/>
        </authorList>
    </citation>
    <scope>NUCLEOTIDE SEQUENCE</scope>
</reference>
<feature type="compositionally biased region" description="Polar residues" evidence="2">
    <location>
        <begin position="488"/>
        <end position="507"/>
    </location>
</feature>
<dbReference type="Proteomes" id="UP000677228">
    <property type="component" value="Unassembled WGS sequence"/>
</dbReference>
<feature type="compositionally biased region" description="Polar residues" evidence="2">
    <location>
        <begin position="443"/>
        <end position="452"/>
    </location>
</feature>
<evidence type="ECO:0000313" key="4">
    <source>
        <dbReference type="EMBL" id="CAF3675733.1"/>
    </source>
</evidence>
<feature type="coiled-coil region" evidence="1">
    <location>
        <begin position="567"/>
        <end position="601"/>
    </location>
</feature>
<gene>
    <name evidence="3" type="ORF">OVA965_LOCUS9271</name>
    <name evidence="4" type="ORF">TMI583_LOCUS9267</name>
</gene>
<feature type="compositionally biased region" description="Basic and acidic residues" evidence="2">
    <location>
        <begin position="1"/>
        <end position="11"/>
    </location>
</feature>
<feature type="region of interest" description="Disordered" evidence="2">
    <location>
        <begin position="740"/>
        <end position="774"/>
    </location>
</feature>
<dbReference type="Proteomes" id="UP000682733">
    <property type="component" value="Unassembled WGS sequence"/>
</dbReference>
<evidence type="ECO:0000313" key="5">
    <source>
        <dbReference type="Proteomes" id="UP000677228"/>
    </source>
</evidence>
<feature type="region of interest" description="Disordered" evidence="2">
    <location>
        <begin position="1"/>
        <end position="23"/>
    </location>
</feature>
<feature type="coiled-coil region" evidence="1">
    <location>
        <begin position="98"/>
        <end position="146"/>
    </location>
</feature>
<keyword evidence="1" id="KW-0175">Coiled coil</keyword>
<protein>
    <submittedName>
        <fullName evidence="3">Uncharacterized protein</fullName>
    </submittedName>
</protein>
<sequence length="1004" mass="117131">TYDEQLDKSVNDEDETEEVTTRNQLNDELSSMSLDKICDYLSSESYQTIARSKLNFTELQASQDQNEFLLRLCYLAYRCYQIQLQSYEAKHLYNEGYIRVLKDEYQLLNSEKNDLFDQLTLVQQQDHELQTRLDKSKDEKNELSKRPSLHKKLNAVDFEVMYNGLFSLGRQTSNSKHDNEIAELKSSYDKVLEDIQQQRLLKYELCEQLSIELKQVRSDLHSKLSQYDREHVEYEEQKVQIKQLTDFLREYNYAELEQKYMNRERDYIEMEKNCDYFRQELERLKNIEQTNLEQNLKTKQELDLMQREKETLEDLNSELFQYKVQLQQQYESDIQPKLSSTRVAVTPINEQEDDRFDHNTIDNSGRLFIQQKQRTSPAIIHKDVVRREQVEYQPRTDNREGTHDNIVDEQQPSRHIETNDQGVQCNLLDDNLVDTSNQKVDVSTISKSNTHTPSDDTSHASGSKSITSRLFSFFTENASPNEFEKETTLSSIQPQTSDFTQKQQIPHSTDADDHELVQATTTADSKTSGNSSILFNDKETQYEILEENDSESADPVRQRLKKTSTLLRTSLSKIKTLEMDNRQLQSEIENLRNQLSEYEEPQQLSTVITAQKTVPKTEKNQDILMEDDGDDSSEDISVIKLDHKITQTGDFTKEQQQEVIQKLLEAKKMLTTVKRRLEQIMNLAQFIRSDKEYSLLEMTEIIQNYFEQKQLSNAMSTKNIQGETVESDAAIRADTGIHISNANTQIPTSRSETFDSDNHYRLSTESETNDQRKRVDQNIPSKMKTSDVKEMRKDDIETPAVIDDSMEKSVTSRLFGFFSSSQAKTSTPVEVEESLLKTIPLSSSSSSNFAVPSSAQTNDQSQEKLQLINVKLKRALQSIKEKVQTIVTQRPDLFIAYDHQTSDFDTIENLDFLMKQLLEKKDQQSDTIGMYEIQIENLFQERNMLNEQHLGEIKQIDEQYNHDLEQLNQLLREKENELSVIKEEQIKITLAQRNNDLKRYETNM</sequence>
<feature type="coiled-coil region" evidence="1">
    <location>
        <begin position="217"/>
        <end position="325"/>
    </location>
</feature>
<feature type="coiled-coil region" evidence="1">
    <location>
        <begin position="928"/>
        <end position="987"/>
    </location>
</feature>
<feature type="non-terminal residue" evidence="3">
    <location>
        <position position="1"/>
    </location>
</feature>
<feature type="compositionally biased region" description="Basic and acidic residues" evidence="2">
    <location>
        <begin position="752"/>
        <end position="774"/>
    </location>
</feature>
<proteinExistence type="predicted"/>
<accession>A0A8S2DB75</accession>
<dbReference type="AlphaFoldDB" id="A0A8S2DB75"/>